<evidence type="ECO:0000256" key="2">
    <source>
        <dbReference type="ARBA" id="ARBA00022490"/>
    </source>
</evidence>
<evidence type="ECO:0000256" key="5">
    <source>
        <dbReference type="ARBA" id="ARBA00023273"/>
    </source>
</evidence>
<evidence type="ECO:0000256" key="1">
    <source>
        <dbReference type="ARBA" id="ARBA00004430"/>
    </source>
</evidence>
<evidence type="ECO:0000313" key="7">
    <source>
        <dbReference type="Proteomes" id="UP000075901"/>
    </source>
</evidence>
<dbReference type="PANTHER" id="PTHR13159:SF0">
    <property type="entry name" value="RADIAL SPOKE HEAD 6 HOMOLOG A"/>
    <property type="match status" value="1"/>
</dbReference>
<dbReference type="EnsemblMetazoa" id="AMAM022733-RA">
    <property type="protein sequence ID" value="AMAM022733-PA"/>
    <property type="gene ID" value="AMAM022733"/>
</dbReference>
<protein>
    <submittedName>
        <fullName evidence="6">Uncharacterized protein</fullName>
    </submittedName>
</protein>
<reference evidence="6" key="2">
    <citation type="submission" date="2020-05" db="UniProtKB">
        <authorList>
            <consortium name="EnsemblMetazoa"/>
        </authorList>
    </citation>
    <scope>IDENTIFICATION</scope>
    <source>
        <strain evidence="6">maculatus3</strain>
    </source>
</reference>
<evidence type="ECO:0000256" key="4">
    <source>
        <dbReference type="ARBA" id="ARBA00023212"/>
    </source>
</evidence>
<proteinExistence type="predicted"/>
<keyword evidence="7" id="KW-1185">Reference proteome</keyword>
<keyword evidence="3" id="KW-0969">Cilium</keyword>
<evidence type="ECO:0000313" key="6">
    <source>
        <dbReference type="EnsemblMetazoa" id="AMAM022733-PA"/>
    </source>
</evidence>
<evidence type="ECO:0000256" key="3">
    <source>
        <dbReference type="ARBA" id="ARBA00023069"/>
    </source>
</evidence>
<keyword evidence="5" id="KW-0966">Cell projection</keyword>
<keyword evidence="2" id="KW-0963">Cytoplasm</keyword>
<keyword evidence="4" id="KW-0206">Cytoskeleton</keyword>
<dbReference type="AlphaFoldDB" id="A0A182TA59"/>
<dbReference type="Proteomes" id="UP000075901">
    <property type="component" value="Unassembled WGS sequence"/>
</dbReference>
<dbReference type="GO" id="GO:0035082">
    <property type="term" value="P:axoneme assembly"/>
    <property type="evidence" value="ECO:0007669"/>
    <property type="project" value="TreeGrafter"/>
</dbReference>
<sequence>MSLDLPRGYDYFISCQIVQTLQNYSDVTSCEFWGIVRSLGGCAYYVLEANVRDKSVEYCQYQGVIGKHPEIITDIIDVMLEKTLHQTRSLSILPQLTAESLENLAQTMMNELIAKLQLVDKEIEEQYCRLDIGCLLTELIERLSCISSDSEDSFSAMLTDPCATSRSSVHSTASMLRIRLERIQLETRLNSRRYWVSENPRTKPWQELPDITLEQLEATEGLQVFLRGNLEAPVSQTVKKFNGVEKNLLRALICKISSHRDCHIDGSDTNISLVRCLSGVYCSVTGFSQELLQERAERWWERKEQGMQFWQSDTWPGLYTFNDGDQFRCYYNGWGLEKRSNWYCPVVRVPKMASEYEDAPIRNSDISERSKESVFNDALSKISSKDSFECSKLLK</sequence>
<dbReference type="InterPro" id="IPR006802">
    <property type="entry name" value="Radial_spoke"/>
</dbReference>
<dbReference type="Pfam" id="PF04712">
    <property type="entry name" value="Radial_spoke"/>
    <property type="match status" value="1"/>
</dbReference>
<reference evidence="7" key="1">
    <citation type="submission" date="2013-09" db="EMBL/GenBank/DDBJ databases">
        <title>The Genome Sequence of Anopheles maculatus species B.</title>
        <authorList>
            <consortium name="The Broad Institute Genomics Platform"/>
            <person name="Neafsey D.E."/>
            <person name="Besansky N."/>
            <person name="Howell P."/>
            <person name="Walton C."/>
            <person name="Young S.K."/>
            <person name="Zeng Q."/>
            <person name="Gargeya S."/>
            <person name="Fitzgerald M."/>
            <person name="Haas B."/>
            <person name="Abouelleil A."/>
            <person name="Allen A.W."/>
            <person name="Alvarado L."/>
            <person name="Arachchi H.M."/>
            <person name="Berlin A.M."/>
            <person name="Chapman S.B."/>
            <person name="Gainer-Dewar J."/>
            <person name="Goldberg J."/>
            <person name="Griggs A."/>
            <person name="Gujja S."/>
            <person name="Hansen M."/>
            <person name="Howarth C."/>
            <person name="Imamovic A."/>
            <person name="Ireland A."/>
            <person name="Larimer J."/>
            <person name="McCowan C."/>
            <person name="Murphy C."/>
            <person name="Pearson M."/>
            <person name="Poon T.W."/>
            <person name="Priest M."/>
            <person name="Roberts A."/>
            <person name="Saif S."/>
            <person name="Shea T."/>
            <person name="Sisk P."/>
            <person name="Sykes S."/>
            <person name="Wortman J."/>
            <person name="Nusbaum C."/>
            <person name="Birren B."/>
        </authorList>
    </citation>
    <scope>NUCLEOTIDE SEQUENCE [LARGE SCALE GENOMIC DNA]</scope>
    <source>
        <strain evidence="7">maculatus3</strain>
    </source>
</reference>
<dbReference type="PANTHER" id="PTHR13159">
    <property type="entry name" value="RADIAL SPOKEHEAD-RELATED"/>
    <property type="match status" value="1"/>
</dbReference>
<organism evidence="6 7">
    <name type="scientific">Anopheles maculatus</name>
    <dbReference type="NCBI Taxonomy" id="74869"/>
    <lineage>
        <taxon>Eukaryota</taxon>
        <taxon>Metazoa</taxon>
        <taxon>Ecdysozoa</taxon>
        <taxon>Arthropoda</taxon>
        <taxon>Hexapoda</taxon>
        <taxon>Insecta</taxon>
        <taxon>Pterygota</taxon>
        <taxon>Neoptera</taxon>
        <taxon>Endopterygota</taxon>
        <taxon>Diptera</taxon>
        <taxon>Nematocera</taxon>
        <taxon>Culicoidea</taxon>
        <taxon>Culicidae</taxon>
        <taxon>Anophelinae</taxon>
        <taxon>Anopheles</taxon>
        <taxon>Anopheles maculatus group</taxon>
    </lineage>
</organism>
<dbReference type="GO" id="GO:0060294">
    <property type="term" value="P:cilium movement involved in cell motility"/>
    <property type="evidence" value="ECO:0007669"/>
    <property type="project" value="InterPro"/>
</dbReference>
<dbReference type="GO" id="GO:0001534">
    <property type="term" value="C:radial spoke"/>
    <property type="evidence" value="ECO:0007669"/>
    <property type="project" value="InterPro"/>
</dbReference>
<dbReference type="VEuPathDB" id="VectorBase:AMAM022733"/>
<comment type="subcellular location">
    <subcellularLocation>
        <location evidence="1">Cytoplasm</location>
        <location evidence="1">Cytoskeleton</location>
        <location evidence="1">Cilium axoneme</location>
    </subcellularLocation>
</comment>
<name>A0A182TA59_9DIPT</name>
<accession>A0A182TA59</accession>